<reference evidence="3 4" key="1">
    <citation type="submission" date="2016-10" db="EMBL/GenBank/DDBJ databases">
        <title>Complete genome sequences of three Cupriavidus strains isolated from various Malaysian environments.</title>
        <authorList>
            <person name="Abdullah A.A.-A."/>
            <person name="Shafie N.A.H."/>
            <person name="Lau N.S."/>
        </authorList>
    </citation>
    <scope>NUCLEOTIDE SEQUENCE [LARGE SCALE GENOMIC DNA]</scope>
    <source>
        <strain evidence="3 4">USMAA1020</strain>
    </source>
</reference>
<protein>
    <submittedName>
        <fullName evidence="3">Phosphoesterase</fullName>
    </submittedName>
</protein>
<evidence type="ECO:0000313" key="3">
    <source>
        <dbReference type="EMBL" id="AOZ10214.1"/>
    </source>
</evidence>
<dbReference type="Proteomes" id="UP000177515">
    <property type="component" value="Chromosome 2"/>
</dbReference>
<sequence>MLAILSDIHGNLPALRAVVDAARGLGCHRFLSLGDVAGYYAQPGECIDLLRELGALNVMGNHDYYLVSAVDCPRSRLVSEIIAYQRGVVSAEQRAWLEQSVPMHAEGDNRFVHGGWNDPMDEYLYRIDAQTVPAQARRLFSGHTHVQTLAVIGERTYCNPGSVGQPRDGDPRAAFAVLDGEEIRLQRVAYDIAQTAEAMARAGFPPHYASCLYQGAQIGGRIDKVAIEY</sequence>
<evidence type="ECO:0000313" key="4">
    <source>
        <dbReference type="Proteomes" id="UP000177515"/>
    </source>
</evidence>
<feature type="domain" description="Calcineurin-like phosphoesterase" evidence="2">
    <location>
        <begin position="2"/>
        <end position="179"/>
    </location>
</feature>
<dbReference type="Gene3D" id="3.60.21.10">
    <property type="match status" value="1"/>
</dbReference>
<gene>
    <name evidence="3" type="ORF">BKK80_31850</name>
</gene>
<dbReference type="InterPro" id="IPR011152">
    <property type="entry name" value="Pesterase_MJ0912"/>
</dbReference>
<dbReference type="RefSeq" id="WP_071018441.1">
    <property type="nucleotide sequence ID" value="NZ_CP017755.1"/>
</dbReference>
<organism evidence="3 4">
    <name type="scientific">Cupriavidus malaysiensis</name>
    <dbReference type="NCBI Taxonomy" id="367825"/>
    <lineage>
        <taxon>Bacteria</taxon>
        <taxon>Pseudomonadati</taxon>
        <taxon>Pseudomonadota</taxon>
        <taxon>Betaproteobacteria</taxon>
        <taxon>Burkholderiales</taxon>
        <taxon>Burkholderiaceae</taxon>
        <taxon>Cupriavidus</taxon>
    </lineage>
</organism>
<dbReference type="SUPFAM" id="SSF56300">
    <property type="entry name" value="Metallo-dependent phosphatases"/>
    <property type="match status" value="1"/>
</dbReference>
<evidence type="ECO:0000256" key="1">
    <source>
        <dbReference type="ARBA" id="ARBA00008950"/>
    </source>
</evidence>
<dbReference type="PANTHER" id="PTHR42850">
    <property type="entry name" value="METALLOPHOSPHOESTERASE"/>
    <property type="match status" value="1"/>
</dbReference>
<proteinExistence type="inferred from homology"/>
<dbReference type="PIRSF" id="PIRSF000883">
    <property type="entry name" value="Pesterase_MJ0912"/>
    <property type="match status" value="1"/>
</dbReference>
<dbReference type="PANTHER" id="PTHR42850:SF2">
    <property type="entry name" value="BLL5683 PROTEIN"/>
    <property type="match status" value="1"/>
</dbReference>
<accession>A0ABN4TTJ2</accession>
<dbReference type="Pfam" id="PF12850">
    <property type="entry name" value="Metallophos_2"/>
    <property type="match status" value="1"/>
</dbReference>
<evidence type="ECO:0000259" key="2">
    <source>
        <dbReference type="Pfam" id="PF12850"/>
    </source>
</evidence>
<dbReference type="EMBL" id="CP017755">
    <property type="protein sequence ID" value="AOZ10214.1"/>
    <property type="molecule type" value="Genomic_DNA"/>
</dbReference>
<keyword evidence="4" id="KW-1185">Reference proteome</keyword>
<comment type="similarity">
    <text evidence="1">Belongs to the metallophosphoesterase superfamily. YfcE family.</text>
</comment>
<name>A0ABN4TTJ2_9BURK</name>
<dbReference type="InterPro" id="IPR029052">
    <property type="entry name" value="Metallo-depent_PP-like"/>
</dbReference>
<dbReference type="InterPro" id="IPR024654">
    <property type="entry name" value="Calcineurin-like_PHP_lpxH"/>
</dbReference>
<dbReference type="InterPro" id="IPR050126">
    <property type="entry name" value="Ap4A_hydrolase"/>
</dbReference>